<dbReference type="AlphaFoldDB" id="A0A8B7NYQ3"/>
<gene>
    <name evidence="3 4" type="primary">LOC108675376</name>
</gene>
<feature type="compositionally biased region" description="Acidic residues" evidence="1">
    <location>
        <begin position="87"/>
        <end position="101"/>
    </location>
</feature>
<feature type="region of interest" description="Disordered" evidence="1">
    <location>
        <begin position="1"/>
        <end position="190"/>
    </location>
</feature>
<organism evidence="2 3">
    <name type="scientific">Hyalella azteca</name>
    <name type="common">Amphipod</name>
    <dbReference type="NCBI Taxonomy" id="294128"/>
    <lineage>
        <taxon>Eukaryota</taxon>
        <taxon>Metazoa</taxon>
        <taxon>Ecdysozoa</taxon>
        <taxon>Arthropoda</taxon>
        <taxon>Crustacea</taxon>
        <taxon>Multicrustacea</taxon>
        <taxon>Malacostraca</taxon>
        <taxon>Eumalacostraca</taxon>
        <taxon>Peracarida</taxon>
        <taxon>Amphipoda</taxon>
        <taxon>Senticaudata</taxon>
        <taxon>Talitrida</taxon>
        <taxon>Talitroidea</taxon>
        <taxon>Hyalellidae</taxon>
        <taxon>Hyalella</taxon>
    </lineage>
</organism>
<feature type="compositionally biased region" description="Low complexity" evidence="1">
    <location>
        <begin position="60"/>
        <end position="69"/>
    </location>
</feature>
<feature type="compositionally biased region" description="Polar residues" evidence="1">
    <location>
        <begin position="168"/>
        <end position="178"/>
    </location>
</feature>
<dbReference type="RefSeq" id="XP_047736572.1">
    <property type="nucleotide sequence ID" value="XM_047880616.1"/>
</dbReference>
<feature type="region of interest" description="Disordered" evidence="1">
    <location>
        <begin position="203"/>
        <end position="240"/>
    </location>
</feature>
<keyword evidence="2" id="KW-1185">Reference proteome</keyword>
<feature type="compositionally biased region" description="Pro residues" evidence="1">
    <location>
        <begin position="11"/>
        <end position="24"/>
    </location>
</feature>
<name>A0A8B7NYQ3_HYAAZ</name>
<protein>
    <submittedName>
        <fullName evidence="3 4">Uncharacterized protein LOC108675376</fullName>
    </submittedName>
</protein>
<dbReference type="KEGG" id="hazt:108675376"/>
<reference evidence="3 4" key="1">
    <citation type="submission" date="2025-04" db="UniProtKB">
        <authorList>
            <consortium name="RefSeq"/>
        </authorList>
    </citation>
    <scope>IDENTIFICATION</scope>
    <source>
        <tissue evidence="3 4">Whole organism</tissue>
    </source>
</reference>
<dbReference type="Proteomes" id="UP000694843">
    <property type="component" value="Unplaced"/>
</dbReference>
<evidence type="ECO:0000313" key="4">
    <source>
        <dbReference type="RefSeq" id="XP_047736572.1"/>
    </source>
</evidence>
<feature type="compositionally biased region" description="Acidic residues" evidence="1">
    <location>
        <begin position="40"/>
        <end position="49"/>
    </location>
</feature>
<evidence type="ECO:0000313" key="3">
    <source>
        <dbReference type="RefSeq" id="XP_018018872.1"/>
    </source>
</evidence>
<accession>A0A8B7NYQ3</accession>
<evidence type="ECO:0000256" key="1">
    <source>
        <dbReference type="SAM" id="MobiDB-lite"/>
    </source>
</evidence>
<evidence type="ECO:0000313" key="2">
    <source>
        <dbReference type="Proteomes" id="UP000694843"/>
    </source>
</evidence>
<dbReference type="OrthoDB" id="6379890at2759"/>
<feature type="compositionally biased region" description="Polar residues" evidence="1">
    <location>
        <begin position="231"/>
        <end position="240"/>
    </location>
</feature>
<proteinExistence type="predicted"/>
<dbReference type="GeneID" id="108675376"/>
<dbReference type="RefSeq" id="XP_018018872.1">
    <property type="nucleotide sequence ID" value="XM_018163383.2"/>
</dbReference>
<sequence length="270" mass="29812">MEVVTAAHPDLLPPTSPYTDPPAPHQLHHQDPSTSVECEKQDDDEEEEDMSRMETDGVLEEASSPCAAEDPAEEESSEVLRAYEEHMECDDTNSMFIDEDSSSSRVFPDNDTTSTDSLAVPQQEGRRNKRKNFLPRNIVYNPQDETSENHDDEVDPSEDGNMCAGETYLSNSGVTLSNGRGGDSPLDLSETPVRRSLLPRRFSPINNMPAANVPRRSTSPLNGMEHPRVSSPVTADSSKYNPNLPDYAQLTMRRLLGLYGLPPHPDLCAG</sequence>